<dbReference type="RefSeq" id="WP_169928704.1">
    <property type="nucleotide sequence ID" value="NZ_CP012333.1"/>
</dbReference>
<keyword evidence="7" id="KW-0347">Helicase</keyword>
<dbReference type="Proteomes" id="UP000064967">
    <property type="component" value="Chromosome"/>
</dbReference>
<feature type="region of interest" description="Disordered" evidence="3">
    <location>
        <begin position="1060"/>
        <end position="1079"/>
    </location>
</feature>
<dbReference type="InterPro" id="IPR001650">
    <property type="entry name" value="Helicase_C-like"/>
</dbReference>
<evidence type="ECO:0000259" key="4">
    <source>
        <dbReference type="PROSITE" id="PS50966"/>
    </source>
</evidence>
<dbReference type="Gene3D" id="3.40.50.300">
    <property type="entry name" value="P-loop containing nucleotide triphosphate hydrolases"/>
    <property type="match status" value="1"/>
</dbReference>
<keyword evidence="8" id="KW-1185">Reference proteome</keyword>
<keyword evidence="2" id="KW-0479">Metal-binding</keyword>
<keyword evidence="2" id="KW-0863">Zinc-finger</keyword>
<accession>A0A0K1QG62</accession>
<dbReference type="InterPro" id="IPR014001">
    <property type="entry name" value="Helicase_ATP-bd"/>
</dbReference>
<dbReference type="InterPro" id="IPR049730">
    <property type="entry name" value="SNF2/RAD54-like_C"/>
</dbReference>
<dbReference type="SMART" id="SM00487">
    <property type="entry name" value="DEXDc"/>
    <property type="match status" value="1"/>
</dbReference>
<dbReference type="AlphaFoldDB" id="A0A0K1QG62"/>
<dbReference type="InterPro" id="IPR013663">
    <property type="entry name" value="Helicase_SWF/SNF/SWI_bac"/>
</dbReference>
<keyword evidence="7" id="KW-0067">ATP-binding</keyword>
<dbReference type="CDD" id="cd18012">
    <property type="entry name" value="DEXQc_arch_SWI2_SNF2"/>
    <property type="match status" value="1"/>
</dbReference>
<dbReference type="KEGG" id="llu:AKJ09_11412"/>
<organism evidence="7 8">
    <name type="scientific">Labilithrix luteola</name>
    <dbReference type="NCBI Taxonomy" id="1391654"/>
    <lineage>
        <taxon>Bacteria</taxon>
        <taxon>Pseudomonadati</taxon>
        <taxon>Myxococcota</taxon>
        <taxon>Polyangia</taxon>
        <taxon>Polyangiales</taxon>
        <taxon>Labilitrichaceae</taxon>
        <taxon>Labilithrix</taxon>
    </lineage>
</organism>
<evidence type="ECO:0000259" key="6">
    <source>
        <dbReference type="PROSITE" id="PS51194"/>
    </source>
</evidence>
<evidence type="ECO:0000256" key="2">
    <source>
        <dbReference type="PROSITE-ProRule" id="PRU00325"/>
    </source>
</evidence>
<dbReference type="SUPFAM" id="SSF52540">
    <property type="entry name" value="P-loop containing nucleoside triphosphate hydrolases"/>
    <property type="match status" value="2"/>
</dbReference>
<gene>
    <name evidence="7" type="ORF">AKJ09_11412</name>
</gene>
<dbReference type="Pfam" id="PF00176">
    <property type="entry name" value="SNF2-rel_dom"/>
    <property type="match status" value="1"/>
</dbReference>
<feature type="compositionally biased region" description="Acidic residues" evidence="3">
    <location>
        <begin position="403"/>
        <end position="412"/>
    </location>
</feature>
<feature type="region of interest" description="Disordered" evidence="3">
    <location>
        <begin position="398"/>
        <end position="418"/>
    </location>
</feature>
<dbReference type="PROSITE" id="PS51194">
    <property type="entry name" value="HELICASE_CTER"/>
    <property type="match status" value="1"/>
</dbReference>
<evidence type="ECO:0000259" key="5">
    <source>
        <dbReference type="PROSITE" id="PS51192"/>
    </source>
</evidence>
<keyword evidence="1" id="KW-0378">Hydrolase</keyword>
<feature type="domain" description="Helicase C-terminal" evidence="6">
    <location>
        <begin position="905"/>
        <end position="1057"/>
    </location>
</feature>
<evidence type="ECO:0000313" key="8">
    <source>
        <dbReference type="Proteomes" id="UP000064967"/>
    </source>
</evidence>
<dbReference type="GO" id="GO:0016787">
    <property type="term" value="F:hydrolase activity"/>
    <property type="evidence" value="ECO:0007669"/>
    <property type="project" value="UniProtKB-KW"/>
</dbReference>
<dbReference type="PANTHER" id="PTHR10799">
    <property type="entry name" value="SNF2/RAD54 HELICASE FAMILY"/>
    <property type="match status" value="1"/>
</dbReference>
<dbReference type="SMART" id="SM00490">
    <property type="entry name" value="HELICc"/>
    <property type="match status" value="1"/>
</dbReference>
<dbReference type="InterPro" id="IPR038718">
    <property type="entry name" value="SNF2-like_sf"/>
</dbReference>
<proteinExistence type="predicted"/>
<feature type="domain" description="Helicase ATP-binding" evidence="5">
    <location>
        <begin position="616"/>
        <end position="775"/>
    </location>
</feature>
<dbReference type="Gene3D" id="3.40.50.10810">
    <property type="entry name" value="Tandem AAA-ATPase domain"/>
    <property type="match status" value="1"/>
</dbReference>
<evidence type="ECO:0000256" key="3">
    <source>
        <dbReference type="SAM" id="MobiDB-lite"/>
    </source>
</evidence>
<reference evidence="7 8" key="1">
    <citation type="submission" date="2015-08" db="EMBL/GenBank/DDBJ databases">
        <authorList>
            <person name="Babu N.S."/>
            <person name="Beckwith C.J."/>
            <person name="Beseler K.G."/>
            <person name="Brison A."/>
            <person name="Carone J.V."/>
            <person name="Caskin T.P."/>
            <person name="Diamond M."/>
            <person name="Durham M.E."/>
            <person name="Foxe J.M."/>
            <person name="Go M."/>
            <person name="Henderson B.A."/>
            <person name="Jones I.B."/>
            <person name="McGettigan J.A."/>
            <person name="Micheletti S.J."/>
            <person name="Nasrallah M.E."/>
            <person name="Ortiz D."/>
            <person name="Piller C.R."/>
            <person name="Privatt S.R."/>
            <person name="Schneider S.L."/>
            <person name="Sharp S."/>
            <person name="Smith T.C."/>
            <person name="Stanton J.D."/>
            <person name="Ullery H.E."/>
            <person name="Wilson R.J."/>
            <person name="Serrano M.G."/>
            <person name="Buck G."/>
            <person name="Lee V."/>
            <person name="Wang Y."/>
            <person name="Carvalho R."/>
            <person name="Voegtly L."/>
            <person name="Shi R."/>
            <person name="Duckworth R."/>
            <person name="Johnson A."/>
            <person name="Loviza R."/>
            <person name="Walstead R."/>
            <person name="Shah Z."/>
            <person name="Kiflezghi M."/>
            <person name="Wade K."/>
            <person name="Ball S.L."/>
            <person name="Bradley K.W."/>
            <person name="Asai D.J."/>
            <person name="Bowman C.A."/>
            <person name="Russell D.A."/>
            <person name="Pope W.H."/>
            <person name="Jacobs-Sera D."/>
            <person name="Hendrix R.W."/>
            <person name="Hatfull G.F."/>
        </authorList>
    </citation>
    <scope>NUCLEOTIDE SEQUENCE [LARGE SCALE GENOMIC DNA]</scope>
    <source>
        <strain evidence="7 8">DSM 27648</strain>
    </source>
</reference>
<dbReference type="InterPro" id="IPR007527">
    <property type="entry name" value="Znf_SWIM"/>
</dbReference>
<protein>
    <submittedName>
        <fullName evidence="7">Helicase, SNF2/RAD54 family</fullName>
    </submittedName>
</protein>
<dbReference type="Pfam" id="PF08455">
    <property type="entry name" value="SNF2_assoc"/>
    <property type="match status" value="1"/>
</dbReference>
<keyword evidence="2" id="KW-0862">Zinc</keyword>
<dbReference type="PROSITE" id="PS51192">
    <property type="entry name" value="HELICASE_ATP_BIND_1"/>
    <property type="match status" value="1"/>
</dbReference>
<evidence type="ECO:0000313" key="7">
    <source>
        <dbReference type="EMBL" id="AKV04749.1"/>
    </source>
</evidence>
<feature type="compositionally biased region" description="Acidic residues" evidence="3">
    <location>
        <begin position="1064"/>
        <end position="1079"/>
    </location>
</feature>
<dbReference type="GO" id="GO:0008270">
    <property type="term" value="F:zinc ion binding"/>
    <property type="evidence" value="ECO:0007669"/>
    <property type="project" value="UniProtKB-KW"/>
</dbReference>
<evidence type="ECO:0000256" key="1">
    <source>
        <dbReference type="ARBA" id="ARBA00022801"/>
    </source>
</evidence>
<dbReference type="GO" id="GO:0004386">
    <property type="term" value="F:helicase activity"/>
    <property type="evidence" value="ECO:0007669"/>
    <property type="project" value="UniProtKB-KW"/>
</dbReference>
<dbReference type="EMBL" id="CP012333">
    <property type="protein sequence ID" value="AKV04749.1"/>
    <property type="molecule type" value="Genomic_DNA"/>
</dbReference>
<feature type="domain" description="SWIM-type" evidence="4">
    <location>
        <begin position="69"/>
        <end position="104"/>
    </location>
</feature>
<sequence length="1079" mass="118801">MSLSSNANTRPAAAWVERIDLALASRRLGNEVVDRQLCAPRDYDEAPHVDASGRLAATLGRGPRLASPMRVALRLGTGDVFELACACKSRYVCDHIAALVVDVAAHDALRAAIAAGTPTEPLLADLAAIRQRTFEERTLAERLALWLPREEFEEDLEIDVEMARTHGLATPESRPVVLLRHRRSGSGRTVLKPRAVIEARLTPRHRRLVELTAPSSAQPNALVAVRAQASLLVHLLTDETARHDARVFTGSFKKRLRYAKSHVAPRLEPVGERLLARWYSADGELVADASDALLFAGPFPYLWVPASETFHPLAPSVDLDVAWGLSQVPSLPLTPSVSARIGRALLAKGRGLGVRLPSHEVFGLPPPEKPTFELDVTGSPLDLRLDLHAVYGTTRIKLADGSPADDDDDDDDAYRRDSRTEQRALSLVREAGFDEKLEATEERAVEFWQHGAHLLRTSIDPPFHIRIAESLGRVRFVEPVSVDVHVQASAGWLDTNFTFTAGALKVELRRMRAAVAREKRWMALADGTLTRITEEVRALVAGTGDLVDDGGEGRLAPHQLGRVEQWVRQFGGSFDPTVKALRTELEGLATQTEPAMPSDLRATLRPYQKRGLAWLQFLKRLGAGGVLADDMGLGKTITTLALLAWSKETHGPRPSLVVCPTSLVGNWVRETERFTPGLRVLVLHGSSRTDKIDELMAYDLVVTTYGVLRRDVGHLATMRFRCVVLDEAQNVKNASAATTRAAARLDADMRIALSGTPVENRLTELWSIMSFANPGMLGTASDFEERYETPISNFPDGTVAEELRGIVRPFVLRRTKAEVLSDLPPKTEVERPLVLGHRQKAHYDALAFAVREAVKTNIEKRGLARSRLSVLTAILRLRQMACDPRLVDPTLPATDSVKRAAFLELVRDLALEGRRALVFSQFVELLTLWRQDLDRMGIRYEYLDGASTDRDAIVERFQTGDARLFLLSLKAGGAGLNLTAADTVIHCDPWWNPAVEDQATDRAYRIGQTKPVTVIRLLTAGTIEEKVGLLKSKKREIADAIMGSDAEGLGTLDEDDLRGLLGDAEGDADTEADEELEIR</sequence>
<dbReference type="CDD" id="cd18793">
    <property type="entry name" value="SF2_C_SNF"/>
    <property type="match status" value="1"/>
</dbReference>
<dbReference type="InterPro" id="IPR027417">
    <property type="entry name" value="P-loop_NTPase"/>
</dbReference>
<dbReference type="STRING" id="1391654.AKJ09_11412"/>
<name>A0A0K1QG62_9BACT</name>
<dbReference type="PROSITE" id="PS50966">
    <property type="entry name" value="ZF_SWIM"/>
    <property type="match status" value="1"/>
</dbReference>
<keyword evidence="7" id="KW-0547">Nucleotide-binding</keyword>
<dbReference type="InterPro" id="IPR000330">
    <property type="entry name" value="SNF2_N"/>
</dbReference>
<dbReference type="GO" id="GO:0005524">
    <property type="term" value="F:ATP binding"/>
    <property type="evidence" value="ECO:0007669"/>
    <property type="project" value="InterPro"/>
</dbReference>
<dbReference type="Pfam" id="PF00271">
    <property type="entry name" value="Helicase_C"/>
    <property type="match status" value="1"/>
</dbReference>